<evidence type="ECO:0000256" key="4">
    <source>
        <dbReference type="ARBA" id="ARBA00022801"/>
    </source>
</evidence>
<evidence type="ECO:0000259" key="6">
    <source>
        <dbReference type="Pfam" id="PF00135"/>
    </source>
</evidence>
<evidence type="ECO:0000256" key="3">
    <source>
        <dbReference type="ARBA" id="ARBA00022487"/>
    </source>
</evidence>
<protein>
    <recommendedName>
        <fullName evidence="5">Carboxylic ester hydrolase</fullName>
        <ecNumber evidence="5">3.1.1.-</ecNumber>
    </recommendedName>
</protein>
<dbReference type="InterPro" id="IPR029058">
    <property type="entry name" value="AB_hydrolase_fold"/>
</dbReference>
<dbReference type="PROSITE" id="PS01173">
    <property type="entry name" value="LIPASE_GDXG_HIS"/>
    <property type="match status" value="1"/>
</dbReference>
<feature type="domain" description="Carboxylesterase type B" evidence="6">
    <location>
        <begin position="5"/>
        <end position="46"/>
    </location>
</feature>
<dbReference type="Proteomes" id="UP000887578">
    <property type="component" value="Unplaced"/>
</dbReference>
<dbReference type="InterPro" id="IPR050309">
    <property type="entry name" value="Type-B_Carboxylest/Lipase"/>
</dbReference>
<feature type="domain" description="Carboxylesterase type B" evidence="6">
    <location>
        <begin position="125"/>
        <end position="571"/>
    </location>
</feature>
<evidence type="ECO:0000313" key="8">
    <source>
        <dbReference type="WBParaSite" id="PDA_v2.g25537.t1"/>
    </source>
</evidence>
<keyword evidence="4 5" id="KW-0378">Hydrolase</keyword>
<dbReference type="WBParaSite" id="PDA_v2.g25537.t1">
    <property type="protein sequence ID" value="PDA_v2.g25537.t1"/>
    <property type="gene ID" value="PDA_v2.g25537"/>
</dbReference>
<name>A0A914QEB7_9BILA</name>
<dbReference type="PROSITE" id="PS00122">
    <property type="entry name" value="CARBOXYLESTERASE_B_1"/>
    <property type="match status" value="1"/>
</dbReference>
<dbReference type="GO" id="GO:0052689">
    <property type="term" value="F:carboxylic ester hydrolase activity"/>
    <property type="evidence" value="ECO:0007669"/>
    <property type="project" value="UniProtKB-KW"/>
</dbReference>
<dbReference type="AlphaFoldDB" id="A0A914QEB7"/>
<accession>A0A914QEB7</accession>
<dbReference type="SUPFAM" id="SSF53474">
    <property type="entry name" value="alpha/beta-Hydrolases"/>
    <property type="match status" value="2"/>
</dbReference>
<reference evidence="8" key="1">
    <citation type="submission" date="2022-11" db="UniProtKB">
        <authorList>
            <consortium name="WormBaseParasite"/>
        </authorList>
    </citation>
    <scope>IDENTIFICATION</scope>
</reference>
<proteinExistence type="inferred from homology"/>
<dbReference type="EC" id="3.1.1.-" evidence="5"/>
<keyword evidence="7" id="KW-1185">Reference proteome</keyword>
<evidence type="ECO:0000313" key="7">
    <source>
        <dbReference type="Proteomes" id="UP000887578"/>
    </source>
</evidence>
<keyword evidence="3" id="KW-0719">Serine esterase</keyword>
<evidence type="ECO:0000256" key="1">
    <source>
        <dbReference type="ARBA" id="ARBA00005964"/>
    </source>
</evidence>
<dbReference type="InterPro" id="IPR002018">
    <property type="entry name" value="CarbesteraseB"/>
</dbReference>
<dbReference type="Gene3D" id="3.40.50.1820">
    <property type="entry name" value="alpha/beta hydrolase"/>
    <property type="match status" value="2"/>
</dbReference>
<comment type="similarity">
    <text evidence="1 5">Belongs to the type-B carboxylesterase/lipase family.</text>
</comment>
<comment type="similarity">
    <text evidence="2">Belongs to the 'GDXG' lipolytic enzyme family.</text>
</comment>
<evidence type="ECO:0000256" key="2">
    <source>
        <dbReference type="ARBA" id="ARBA00010515"/>
    </source>
</evidence>
<evidence type="ECO:0000256" key="5">
    <source>
        <dbReference type="RuleBase" id="RU361235"/>
    </source>
</evidence>
<sequence length="571" mass="63033">MNVYPTVTTEYGIIEGITHVTTEGFETEMFLGIPYAKPPINELRFEWEVLTPSLVNFDFVNYLIVVLFRLRLRSRLRSRSRSRSRCIEKIKENKPPESIYRLRSRLPIDSDSGVGVTKNFWNNTKPQPPIPWIIPLKAKQFGPQSVSFPDLGSPGSEDSLTLNVIKPAAPSDDSAGYPIMVWIHGGAFVIGSSAHYNLNETAQRIVSQGVIFISINYRLGPLGFFTTGTSEAPGNYGLWDQVEALKFIQKVIGAFGGNSKAVTIFGESAGGASVSWLTLTPETDGLFARAITMSGSALAPWAQGDFVVKTSSMLAEAIGCSNSANIKECLKGKTLEEIKEAAAKVSKNVVKTEGVHIADFHPRVDGEFLHGLTVEEAFKRAPKIEHFMGICSQENVVFVMQITETNQPIKGPFSDPNAKDIPITPEKAATYSRQDFIEIVHKILATKEVYGSKAHAAAEDIIEYYESKISIYQRNPYLHLYAQLFGDIIFNIPTIREAQLKAAAGQKVFFYVYSFVPELAKHQFFDGAGHASELSNFFGSVYGMPAFPLEGNVGKVQKIVIDLFVNFAKTG</sequence>
<dbReference type="Pfam" id="PF00135">
    <property type="entry name" value="COesterase"/>
    <property type="match status" value="2"/>
</dbReference>
<dbReference type="InterPro" id="IPR002168">
    <property type="entry name" value="Lipase_GDXG_HIS_AS"/>
</dbReference>
<dbReference type="InterPro" id="IPR019826">
    <property type="entry name" value="Carboxylesterase_B_AS"/>
</dbReference>
<dbReference type="PANTHER" id="PTHR11559">
    <property type="entry name" value="CARBOXYLESTERASE"/>
    <property type="match status" value="1"/>
</dbReference>
<organism evidence="7 8">
    <name type="scientific">Panagrolaimus davidi</name>
    <dbReference type="NCBI Taxonomy" id="227884"/>
    <lineage>
        <taxon>Eukaryota</taxon>
        <taxon>Metazoa</taxon>
        <taxon>Ecdysozoa</taxon>
        <taxon>Nematoda</taxon>
        <taxon>Chromadorea</taxon>
        <taxon>Rhabditida</taxon>
        <taxon>Tylenchina</taxon>
        <taxon>Panagrolaimomorpha</taxon>
        <taxon>Panagrolaimoidea</taxon>
        <taxon>Panagrolaimidae</taxon>
        <taxon>Panagrolaimus</taxon>
    </lineage>
</organism>